<dbReference type="PANTHER" id="PTHR34934:SF1">
    <property type="entry name" value="FLAVIN-DEPENDENT THYMIDYLATE SYNTHASE"/>
    <property type="match status" value="1"/>
</dbReference>
<comment type="cofactor">
    <cofactor evidence="1">
        <name>FAD</name>
        <dbReference type="ChEBI" id="CHEBI:57692"/>
    </cofactor>
    <text evidence="1">Binds 4 FAD per tetramer. Each FAD binding site is formed by three monomers.</text>
</comment>
<organism evidence="2 3">
    <name type="scientific">Clostridium senegalense</name>
    <dbReference type="NCBI Taxonomy" id="1465809"/>
    <lineage>
        <taxon>Bacteria</taxon>
        <taxon>Bacillati</taxon>
        <taxon>Bacillota</taxon>
        <taxon>Clostridia</taxon>
        <taxon>Eubacteriales</taxon>
        <taxon>Clostridiaceae</taxon>
        <taxon>Clostridium</taxon>
    </lineage>
</organism>
<dbReference type="UniPathway" id="UPA00575"/>
<comment type="function">
    <text evidence="1">Catalyzes the reductive methylation of 2'-deoxyuridine-5'-monophosphate (dUMP) to 2'-deoxythymidine-5'-monophosphate (dTMP) while utilizing 5,10-methylenetetrahydrofolate (mTHF) as the methyl donor, and NADPH and FADH(2) as the reductant.</text>
</comment>
<dbReference type="AlphaFoldDB" id="A0A6M0H7A6"/>
<keyword evidence="1" id="KW-0521">NADP</keyword>
<comment type="subunit">
    <text evidence="1">Homotetramer.</text>
</comment>
<dbReference type="PROSITE" id="PS51331">
    <property type="entry name" value="THYX"/>
    <property type="match status" value="1"/>
</dbReference>
<keyword evidence="1" id="KW-0545">Nucleotide biosynthesis</keyword>
<feature type="binding site" description="in other chain" evidence="1">
    <location>
        <position position="186"/>
    </location>
    <ligand>
        <name>dUMP</name>
        <dbReference type="ChEBI" id="CHEBI:246422"/>
        <note>ligand shared between dimeric partners</note>
    </ligand>
</feature>
<feature type="binding site" description="in other chain" evidence="1">
    <location>
        <begin position="94"/>
        <end position="98"/>
    </location>
    <ligand>
        <name>dUMP</name>
        <dbReference type="ChEBI" id="CHEBI:246422"/>
        <note>ligand shared between dimeric partners</note>
    </ligand>
</feature>
<comment type="similarity">
    <text evidence="1">Belongs to the thymidylate synthase ThyX family.</text>
</comment>
<dbReference type="InterPro" id="IPR003669">
    <property type="entry name" value="Thymidylate_synthase_ThyX"/>
</dbReference>
<dbReference type="NCBIfam" id="TIGR02170">
    <property type="entry name" value="thyX"/>
    <property type="match status" value="1"/>
</dbReference>
<dbReference type="EMBL" id="JAAGPU010000044">
    <property type="protein sequence ID" value="NEU06427.1"/>
    <property type="molecule type" value="Genomic_DNA"/>
</dbReference>
<comment type="catalytic activity">
    <reaction evidence="1">
        <text>dUMP + (6R)-5,10-methylene-5,6,7,8-tetrahydrofolate + NADPH + H(+) = dTMP + (6S)-5,6,7,8-tetrahydrofolate + NADP(+)</text>
        <dbReference type="Rhea" id="RHEA:29043"/>
        <dbReference type="ChEBI" id="CHEBI:15378"/>
        <dbReference type="ChEBI" id="CHEBI:15636"/>
        <dbReference type="ChEBI" id="CHEBI:57453"/>
        <dbReference type="ChEBI" id="CHEBI:57783"/>
        <dbReference type="ChEBI" id="CHEBI:58349"/>
        <dbReference type="ChEBI" id="CHEBI:63528"/>
        <dbReference type="ChEBI" id="CHEBI:246422"/>
        <dbReference type="EC" id="2.1.1.148"/>
    </reaction>
</comment>
<evidence type="ECO:0000256" key="1">
    <source>
        <dbReference type="HAMAP-Rule" id="MF_01408"/>
    </source>
</evidence>
<dbReference type="Proteomes" id="UP000481872">
    <property type="component" value="Unassembled WGS sequence"/>
</dbReference>
<dbReference type="GO" id="GO:0050660">
    <property type="term" value="F:flavin adenine dinucleotide binding"/>
    <property type="evidence" value="ECO:0007669"/>
    <property type="project" value="UniProtKB-UniRule"/>
</dbReference>
<dbReference type="PANTHER" id="PTHR34934">
    <property type="entry name" value="FLAVIN-DEPENDENT THYMIDYLATE SYNTHASE"/>
    <property type="match status" value="1"/>
</dbReference>
<protein>
    <recommendedName>
        <fullName evidence="1">Flavin-dependent thymidylate synthase</fullName>
        <shortName evidence="1">FDTS</shortName>
        <ecNumber evidence="1">2.1.1.148</ecNumber>
    </recommendedName>
    <alternativeName>
        <fullName evidence="1">FAD-dependent thymidylate synthase</fullName>
    </alternativeName>
    <alternativeName>
        <fullName evidence="1">Thymidylate synthase ThyX</fullName>
        <shortName evidence="1">TS</shortName>
        <shortName evidence="1">TSase</shortName>
    </alternativeName>
</protein>
<feature type="binding site" evidence="1">
    <location>
        <begin position="83"/>
        <end position="86"/>
    </location>
    <ligand>
        <name>dUMP</name>
        <dbReference type="ChEBI" id="CHEBI:246422"/>
        <note>ligand shared between dimeric partners</note>
    </ligand>
</feature>
<feature type="binding site" evidence="1">
    <location>
        <position position="94"/>
    </location>
    <ligand>
        <name>FAD</name>
        <dbReference type="ChEBI" id="CHEBI:57692"/>
        <note>ligand shared between neighboring subunits</note>
    </ligand>
</feature>
<accession>A0A6M0H7A6</accession>
<keyword evidence="3" id="KW-1185">Reference proteome</keyword>
<dbReference type="EC" id="2.1.1.148" evidence="1"/>
<dbReference type="GO" id="GO:0070402">
    <property type="term" value="F:NADPH binding"/>
    <property type="evidence" value="ECO:0007669"/>
    <property type="project" value="TreeGrafter"/>
</dbReference>
<feature type="binding site" evidence="1">
    <location>
        <position position="62"/>
    </location>
    <ligand>
        <name>FAD</name>
        <dbReference type="ChEBI" id="CHEBI:57692"/>
        <note>ligand shared between neighboring subunits</note>
    </ligand>
</feature>
<gene>
    <name evidence="1" type="primary">thyX</name>
    <name evidence="2" type="ORF">G3M99_16595</name>
</gene>
<proteinExistence type="inferred from homology"/>
<dbReference type="GO" id="GO:0032259">
    <property type="term" value="P:methylation"/>
    <property type="evidence" value="ECO:0007669"/>
    <property type="project" value="UniProtKB-KW"/>
</dbReference>
<dbReference type="GO" id="GO:0004799">
    <property type="term" value="F:thymidylate synthase activity"/>
    <property type="evidence" value="ECO:0007669"/>
    <property type="project" value="TreeGrafter"/>
</dbReference>
<dbReference type="GO" id="GO:0006235">
    <property type="term" value="P:dTTP biosynthetic process"/>
    <property type="evidence" value="ECO:0007669"/>
    <property type="project" value="UniProtKB-UniRule"/>
</dbReference>
<dbReference type="Pfam" id="PF02511">
    <property type="entry name" value="Thy1"/>
    <property type="match status" value="1"/>
</dbReference>
<dbReference type="SUPFAM" id="SSF69796">
    <property type="entry name" value="Thymidylate synthase-complementing protein Thy1"/>
    <property type="match status" value="1"/>
</dbReference>
<keyword evidence="1" id="KW-0285">Flavoprotein</keyword>
<evidence type="ECO:0000313" key="3">
    <source>
        <dbReference type="Proteomes" id="UP000481872"/>
    </source>
</evidence>
<feature type="binding site" evidence="1">
    <location>
        <begin position="86"/>
        <end position="88"/>
    </location>
    <ligand>
        <name>FAD</name>
        <dbReference type="ChEBI" id="CHEBI:57692"/>
        <note>ligand shared between neighboring subunits</note>
    </ligand>
</feature>
<feature type="binding site" evidence="1">
    <location>
        <position position="213"/>
    </location>
    <ligand>
        <name>dUMP</name>
        <dbReference type="ChEBI" id="CHEBI:246422"/>
        <note>ligand shared between dimeric partners</note>
    </ligand>
</feature>
<feature type="binding site" evidence="1">
    <location>
        <begin position="202"/>
        <end position="204"/>
    </location>
    <ligand>
        <name>FAD</name>
        <dbReference type="ChEBI" id="CHEBI:57692"/>
        <note>ligand shared between neighboring subunits</note>
    </ligand>
</feature>
<comment type="caution">
    <text evidence="2">The sequence shown here is derived from an EMBL/GenBank/DDBJ whole genome shotgun (WGS) entry which is preliminary data.</text>
</comment>
<name>A0A6M0H7A6_9CLOT</name>
<evidence type="ECO:0000313" key="2">
    <source>
        <dbReference type="EMBL" id="NEU06427.1"/>
    </source>
</evidence>
<feature type="binding site" evidence="1">
    <location>
        <position position="208"/>
    </location>
    <ligand>
        <name>FAD</name>
        <dbReference type="ChEBI" id="CHEBI:57692"/>
        <note>ligand shared between neighboring subunits</note>
    </ligand>
</feature>
<keyword evidence="1 2" id="KW-0489">Methyltransferase</keyword>
<keyword evidence="1" id="KW-0274">FAD</keyword>
<dbReference type="HAMAP" id="MF_01408">
    <property type="entry name" value="ThyX"/>
    <property type="match status" value="1"/>
</dbReference>
<sequence length="273" mass="31677">MRRKKLMLKVKLIEHTPNPEKVVASAAKLCYSSVGVDEILEGLDGNKTNKFIEMLMNYGHYSPVEHISFTFAIEGVSRSLTHQLVRHRVASYSQQSQRYVKLKQFQYIVPPNIEKHEKAKEIFISAMNKNQKDYDDIVEILYNDFYNSEIQKYIETNKLVCEDEIDEKVKKRIKNSSVKKAIEDARYVFPNACETKIIVTMNARELMHFFAHRCCNRAQWEIRNMADEMLKEAKKVAPTIFKFSGPSCLKGSCPEGTMTCGEILKIKDKYNQL</sequence>
<dbReference type="CDD" id="cd20175">
    <property type="entry name" value="ThyX"/>
    <property type="match status" value="1"/>
</dbReference>
<feature type="active site" description="Involved in ionization of N3 of dUMP, leading to its activation" evidence="1">
    <location>
        <position position="213"/>
    </location>
</feature>
<dbReference type="GO" id="GO:0006231">
    <property type="term" value="P:dTMP biosynthetic process"/>
    <property type="evidence" value="ECO:0007669"/>
    <property type="project" value="UniProtKB-UniRule"/>
</dbReference>
<comment type="pathway">
    <text evidence="1">Pyrimidine metabolism; dTTP biosynthesis.</text>
</comment>
<dbReference type="InterPro" id="IPR036098">
    <property type="entry name" value="Thymidylate_synthase_ThyX_sf"/>
</dbReference>
<reference evidence="2 3" key="1">
    <citation type="submission" date="2020-02" db="EMBL/GenBank/DDBJ databases">
        <title>Genome assembly of a novel Clostridium senegalense strain.</title>
        <authorList>
            <person name="Gupta T.B."/>
            <person name="Jauregui R."/>
            <person name="Maclean P."/>
            <person name="Nawarathana A."/>
            <person name="Brightwell G."/>
        </authorList>
    </citation>
    <scope>NUCLEOTIDE SEQUENCE [LARGE SCALE GENOMIC DNA]</scope>
    <source>
        <strain evidence="2 3">AGRFS4</strain>
    </source>
</reference>
<dbReference type="GO" id="GO:0050797">
    <property type="term" value="F:thymidylate synthase (FAD) activity"/>
    <property type="evidence" value="ECO:0007669"/>
    <property type="project" value="UniProtKB-UniRule"/>
</dbReference>
<keyword evidence="1 2" id="KW-0808">Transferase</keyword>
<dbReference type="Gene3D" id="3.30.1360.170">
    <property type="match status" value="1"/>
</dbReference>